<keyword evidence="7" id="KW-1185">Reference proteome</keyword>
<name>A0A6M4GZS8_9PROT</name>
<dbReference type="EMBL" id="CP053069">
    <property type="protein sequence ID" value="QJR12746.1"/>
    <property type="molecule type" value="Genomic_DNA"/>
</dbReference>
<dbReference type="FunFam" id="3.40.640.10:FF:000046">
    <property type="entry name" value="Cystathionine gamma-lyase"/>
    <property type="match status" value="1"/>
</dbReference>
<evidence type="ECO:0000313" key="6">
    <source>
        <dbReference type="EMBL" id="QJR12746.1"/>
    </source>
</evidence>
<dbReference type="AlphaFoldDB" id="A0A6M4GZS8"/>
<feature type="modified residue" description="N6-(pyridoxal phosphate)lysine" evidence="4">
    <location>
        <position position="204"/>
    </location>
</feature>
<dbReference type="PANTHER" id="PTHR11808:SF15">
    <property type="entry name" value="CYSTATHIONINE GAMMA-LYASE"/>
    <property type="match status" value="1"/>
</dbReference>
<comment type="similarity">
    <text evidence="2 5">Belongs to the trans-sulfuration enzymes family.</text>
</comment>
<proteinExistence type="inferred from homology"/>
<evidence type="ECO:0000256" key="1">
    <source>
        <dbReference type="ARBA" id="ARBA00001933"/>
    </source>
</evidence>
<evidence type="ECO:0000313" key="7">
    <source>
        <dbReference type="Proteomes" id="UP000501534"/>
    </source>
</evidence>
<dbReference type="PROSITE" id="PS00868">
    <property type="entry name" value="CYS_MET_METAB_PP"/>
    <property type="match status" value="1"/>
</dbReference>
<dbReference type="Pfam" id="PF01053">
    <property type="entry name" value="Cys_Met_Meta_PP"/>
    <property type="match status" value="1"/>
</dbReference>
<dbReference type="InterPro" id="IPR015422">
    <property type="entry name" value="PyrdxlP-dep_Trfase_small"/>
</dbReference>
<dbReference type="EC" id="2.5.1.48" evidence="6"/>
<keyword evidence="6" id="KW-0808">Transferase</keyword>
<dbReference type="GO" id="GO:0003962">
    <property type="term" value="F:cystathionine gamma-synthase activity"/>
    <property type="evidence" value="ECO:0007669"/>
    <property type="project" value="UniProtKB-EC"/>
</dbReference>
<dbReference type="PANTHER" id="PTHR11808">
    <property type="entry name" value="TRANS-SULFURATION ENZYME FAMILY MEMBER"/>
    <property type="match status" value="1"/>
</dbReference>
<dbReference type="InterPro" id="IPR015424">
    <property type="entry name" value="PyrdxlP-dep_Trfase"/>
</dbReference>
<dbReference type="PIRSF" id="PIRSF001434">
    <property type="entry name" value="CGS"/>
    <property type="match status" value="1"/>
</dbReference>
<dbReference type="RefSeq" id="WP_171095213.1">
    <property type="nucleotide sequence ID" value="NZ_CP053069.1"/>
</dbReference>
<protein>
    <submittedName>
        <fullName evidence="6">Cystathionine gamma-synthase</fullName>
        <ecNumber evidence="6">2.5.1.48</ecNumber>
    </submittedName>
</protein>
<evidence type="ECO:0000256" key="3">
    <source>
        <dbReference type="ARBA" id="ARBA00022898"/>
    </source>
</evidence>
<evidence type="ECO:0000256" key="4">
    <source>
        <dbReference type="PIRSR" id="PIRSR001434-2"/>
    </source>
</evidence>
<dbReference type="Gene3D" id="3.40.640.10">
    <property type="entry name" value="Type I PLP-dependent aspartate aminotransferase-like (Major domain)"/>
    <property type="match status" value="1"/>
</dbReference>
<dbReference type="Gene3D" id="3.90.1150.10">
    <property type="entry name" value="Aspartate Aminotransferase, domain 1"/>
    <property type="match status" value="1"/>
</dbReference>
<reference evidence="6 7" key="1">
    <citation type="submission" date="2020-04" db="EMBL/GenBank/DDBJ databases">
        <title>Usitatibacter rugosus gen. nov., sp. nov. and Usitatibacter palustris sp. nov., novel members of Usitatibacteraceae fam. nov. within the order Nitrosomonadales isolated from soil.</title>
        <authorList>
            <person name="Huber K.J."/>
            <person name="Neumann-Schaal M."/>
            <person name="Geppert A."/>
            <person name="Luckner M."/>
            <person name="Wanner G."/>
            <person name="Overmann J."/>
        </authorList>
    </citation>
    <scope>NUCLEOTIDE SEQUENCE [LARGE SCALE GENOMIC DNA]</scope>
    <source>
        <strain evidence="6 7">0125_3</strain>
    </source>
</reference>
<gene>
    <name evidence="6" type="primary">metB</name>
    <name evidence="6" type="ORF">DSM104443_03839</name>
</gene>
<dbReference type="InterPro" id="IPR000277">
    <property type="entry name" value="Cys/Met-Metab_PyrdxlP-dep_enz"/>
</dbReference>
<dbReference type="InterPro" id="IPR054542">
    <property type="entry name" value="Cys_met_metab_PP"/>
</dbReference>
<dbReference type="GO" id="GO:0019343">
    <property type="term" value="P:cysteine biosynthetic process via cystathionine"/>
    <property type="evidence" value="ECO:0007669"/>
    <property type="project" value="TreeGrafter"/>
</dbReference>
<dbReference type="Proteomes" id="UP000501534">
    <property type="component" value="Chromosome"/>
</dbReference>
<dbReference type="GO" id="GO:0005737">
    <property type="term" value="C:cytoplasm"/>
    <property type="evidence" value="ECO:0007669"/>
    <property type="project" value="TreeGrafter"/>
</dbReference>
<accession>A0A6M4GZS8</accession>
<dbReference type="GO" id="GO:0019346">
    <property type="term" value="P:transsulfuration"/>
    <property type="evidence" value="ECO:0007669"/>
    <property type="project" value="InterPro"/>
</dbReference>
<evidence type="ECO:0000256" key="2">
    <source>
        <dbReference type="ARBA" id="ARBA00009077"/>
    </source>
</evidence>
<dbReference type="KEGG" id="uru:DSM104443_03839"/>
<keyword evidence="3 4" id="KW-0663">Pyridoxal phosphate</keyword>
<dbReference type="GO" id="GO:0004123">
    <property type="term" value="F:cystathionine gamma-lyase activity"/>
    <property type="evidence" value="ECO:0007669"/>
    <property type="project" value="TreeGrafter"/>
</dbReference>
<sequence>MNPKDPTLHPETLAAQGLGRVAQPYADIVPPIHVSTTYERSGDGTYPGGRVYSRADNPGYDQPEALIAALEGAPSAMLFASGQAASAAVFQSLAAGDRVLAPRNMYWAFRKWLLEFAVPWGLVVDFYDNADPGDLAKRVGEKKTRLVWVETPANPTWDVTDIADAARAVHAAGAVLAVDSTCATPVLTRPIELGADLVMHSATKYLNGHSDVIAGVLATARDDDLWKRIRYVRGGGGAILGPFEAALLMRGMRTLHLRVKAASTNALAIARHFEKDKRFSHVLYPGLASHPASAIAVRQMSGGFGGMLSLRVAAGEQASKDFTARLKVFKRATSLGSVESLAEHRASVEGPGTFCPADLVRLSVGIEHVDDLINDIEQAIS</sequence>
<dbReference type="InterPro" id="IPR015421">
    <property type="entry name" value="PyrdxlP-dep_Trfase_major"/>
</dbReference>
<dbReference type="GO" id="GO:0030170">
    <property type="term" value="F:pyridoxal phosphate binding"/>
    <property type="evidence" value="ECO:0007669"/>
    <property type="project" value="InterPro"/>
</dbReference>
<organism evidence="6 7">
    <name type="scientific">Usitatibacter rugosus</name>
    <dbReference type="NCBI Taxonomy" id="2732067"/>
    <lineage>
        <taxon>Bacteria</taxon>
        <taxon>Pseudomonadati</taxon>
        <taxon>Pseudomonadota</taxon>
        <taxon>Betaproteobacteria</taxon>
        <taxon>Nitrosomonadales</taxon>
        <taxon>Usitatibacteraceae</taxon>
        <taxon>Usitatibacter</taxon>
    </lineage>
</organism>
<comment type="cofactor">
    <cofactor evidence="1 5">
        <name>pyridoxal 5'-phosphate</name>
        <dbReference type="ChEBI" id="CHEBI:597326"/>
    </cofactor>
</comment>
<dbReference type="SUPFAM" id="SSF53383">
    <property type="entry name" value="PLP-dependent transferases"/>
    <property type="match status" value="1"/>
</dbReference>
<evidence type="ECO:0000256" key="5">
    <source>
        <dbReference type="RuleBase" id="RU362118"/>
    </source>
</evidence>